<evidence type="ECO:0000313" key="2">
    <source>
        <dbReference type="EMBL" id="TDQ45414.1"/>
    </source>
</evidence>
<name>A0A4R6UQ83_9ACTN</name>
<dbReference type="Gene3D" id="3.30.450.30">
    <property type="entry name" value="Dynein light chain 2a, cytoplasmic"/>
    <property type="match status" value="1"/>
</dbReference>
<reference evidence="2 3" key="1">
    <citation type="submission" date="2019-03" db="EMBL/GenBank/DDBJ databases">
        <title>Genomic Encyclopedia of Type Strains, Phase IV (KMG-IV): sequencing the most valuable type-strain genomes for metagenomic binning, comparative biology and taxonomic classification.</title>
        <authorList>
            <person name="Goeker M."/>
        </authorList>
    </citation>
    <scope>NUCLEOTIDE SEQUENCE [LARGE SCALE GENOMIC DNA]</scope>
    <source>
        <strain evidence="2 3">DSM 46770</strain>
    </source>
</reference>
<gene>
    <name evidence="2" type="ORF">EV190_13236</name>
</gene>
<dbReference type="SUPFAM" id="SSF103196">
    <property type="entry name" value="Roadblock/LC7 domain"/>
    <property type="match status" value="1"/>
</dbReference>
<dbReference type="AlphaFoldDB" id="A0A4R6UQ83"/>
<dbReference type="InterPro" id="IPR004942">
    <property type="entry name" value="Roadblock/LAMTOR2_dom"/>
</dbReference>
<dbReference type="PANTHER" id="PTHR36222:SF1">
    <property type="entry name" value="SERINE PROTEASE INHIBITOR RV3364C"/>
    <property type="match status" value="1"/>
</dbReference>
<accession>A0A4R6UQ83</accession>
<dbReference type="Pfam" id="PF03259">
    <property type="entry name" value="Robl_LC7"/>
    <property type="match status" value="1"/>
</dbReference>
<evidence type="ECO:0000313" key="3">
    <source>
        <dbReference type="Proteomes" id="UP000295281"/>
    </source>
</evidence>
<evidence type="ECO:0000259" key="1">
    <source>
        <dbReference type="SMART" id="SM00960"/>
    </source>
</evidence>
<comment type="caution">
    <text evidence="2">The sequence shown here is derived from an EMBL/GenBank/DDBJ whole genome shotgun (WGS) entry which is preliminary data.</text>
</comment>
<protein>
    <submittedName>
        <fullName evidence="2">Putative regulator of Ras-like GTPase activity (Roadblock/LC7/MglB family)</fullName>
    </submittedName>
</protein>
<dbReference type="OrthoDB" id="5187023at2"/>
<sequence>MSNVAGDLSWLLDDLVDRVVGADHAVVLSADGLLLGRSRGMTAEDGEHLSAVASAFQSLARGTGRQFNGGHVLQTVVEMEHAYLFVTAAGEGACMAVLAGEDADVGMVAYEMNTRIKRVGQFLSSAPRFPETAAPVVSGS</sequence>
<dbReference type="EMBL" id="SNYN01000032">
    <property type="protein sequence ID" value="TDQ45414.1"/>
    <property type="molecule type" value="Genomic_DNA"/>
</dbReference>
<dbReference type="Proteomes" id="UP000295281">
    <property type="component" value="Unassembled WGS sequence"/>
</dbReference>
<feature type="domain" description="Roadblock/LAMTOR2" evidence="1">
    <location>
        <begin position="9"/>
        <end position="99"/>
    </location>
</feature>
<dbReference type="RefSeq" id="WP_133743553.1">
    <property type="nucleotide sequence ID" value="NZ_SNYN01000032.1"/>
</dbReference>
<dbReference type="InterPro" id="IPR053141">
    <property type="entry name" value="Mycobact_SerProt_Inhib_Rv3364c"/>
</dbReference>
<keyword evidence="3" id="KW-1185">Reference proteome</keyword>
<dbReference type="PANTHER" id="PTHR36222">
    <property type="entry name" value="SERINE PROTEASE INHIBITOR RV3364C"/>
    <property type="match status" value="1"/>
</dbReference>
<dbReference type="SMART" id="SM00960">
    <property type="entry name" value="Robl_LC7"/>
    <property type="match status" value="1"/>
</dbReference>
<proteinExistence type="predicted"/>
<organism evidence="2 3">
    <name type="scientific">Actinorugispora endophytica</name>
    <dbReference type="NCBI Taxonomy" id="1605990"/>
    <lineage>
        <taxon>Bacteria</taxon>
        <taxon>Bacillati</taxon>
        <taxon>Actinomycetota</taxon>
        <taxon>Actinomycetes</taxon>
        <taxon>Streptosporangiales</taxon>
        <taxon>Nocardiopsidaceae</taxon>
        <taxon>Actinorugispora</taxon>
    </lineage>
</organism>